<organism evidence="2">
    <name type="scientific">Tanacetum cinerariifolium</name>
    <name type="common">Dalmatian daisy</name>
    <name type="synonym">Chrysanthemum cinerariifolium</name>
    <dbReference type="NCBI Taxonomy" id="118510"/>
    <lineage>
        <taxon>Eukaryota</taxon>
        <taxon>Viridiplantae</taxon>
        <taxon>Streptophyta</taxon>
        <taxon>Embryophyta</taxon>
        <taxon>Tracheophyta</taxon>
        <taxon>Spermatophyta</taxon>
        <taxon>Magnoliopsida</taxon>
        <taxon>eudicotyledons</taxon>
        <taxon>Gunneridae</taxon>
        <taxon>Pentapetalae</taxon>
        <taxon>asterids</taxon>
        <taxon>campanulids</taxon>
        <taxon>Asterales</taxon>
        <taxon>Asteraceae</taxon>
        <taxon>Asteroideae</taxon>
        <taxon>Anthemideae</taxon>
        <taxon>Anthemidinae</taxon>
        <taxon>Tanacetum</taxon>
    </lineage>
</organism>
<name>A0A6L2MB75_TANCI</name>
<evidence type="ECO:0000259" key="1">
    <source>
        <dbReference type="Pfam" id="PF13960"/>
    </source>
</evidence>
<gene>
    <name evidence="2" type="ORF">Tci_042898</name>
</gene>
<dbReference type="InterPro" id="IPR004242">
    <property type="entry name" value="Transposase_21"/>
</dbReference>
<dbReference type="PANTHER" id="PTHR48258:SF3">
    <property type="entry name" value="FK506-BINDING PROTEIN 4-LIKE ISOFORM X1"/>
    <property type="match status" value="1"/>
</dbReference>
<dbReference type="Pfam" id="PF13960">
    <property type="entry name" value="DUF4218"/>
    <property type="match status" value="1"/>
</dbReference>
<evidence type="ECO:0000313" key="2">
    <source>
        <dbReference type="EMBL" id="GEU70920.1"/>
    </source>
</evidence>
<sequence>MYQIGTSKFYDGIEEFMKQADSFAWYGFIPNYYVWDKHGEKHSQRFNRELPNRAKAVNLAHNMVINAAGSQFEDLIFEAPTPLEPPNPAAKRFFDLLSKADAPLYKGCEGHSMLSATSRMLNIKLNFNMSQTCYDRAWKKFDQIHDPFAAELRNVRLGLCTDGFTPFRMSSTSYSCWPVIVTPYNLPLWMCMKIPYMFLTLIIPGPHSPKKNIDVFLQPLIDELYVLWKDGVDSYDAFRERNFNLKAALIWTINYFPAYGMLSGWSTHGRLSCPYCMEKSKAFHLKHGRNTSFFYCHRQFFPKDHPFRTNKDSFTKGRVENYTPPSRLSGGNIETSSQYPKVTDERYPIVMDDKDKTKDNVKARQDVKEYCRVLEMLPKPIWKAMTEVSLFFRDLCSTTLKVEQLEKMERNIVVTMCKLEKILPPGFFDHMENLLVQLSYEARVGGPEQYRWMYPFERYLYHLKKKVKNKARVESLICEAYIMEEISNFCTHYFESHVETNSRRIGRNDDGGNLNPNSCYLLCSQNYEEMQPFIRKFKAELKVKMPNVTSVQLIRATEERFGRWIRDYVLNPLNSNLVNDNLKSLAIGPSRHARTWQLYYIVSSRLMDIASWLLPLSLVNSIESIVSHVVFSPSLYFIW</sequence>
<dbReference type="PANTHER" id="PTHR48258">
    <property type="entry name" value="DUF4218 DOMAIN-CONTAINING PROTEIN-RELATED"/>
    <property type="match status" value="1"/>
</dbReference>
<feature type="domain" description="DUF4218" evidence="1">
    <location>
        <begin position="395"/>
        <end position="508"/>
    </location>
</feature>
<dbReference type="AlphaFoldDB" id="A0A6L2MB75"/>
<comment type="caution">
    <text evidence="2">The sequence shown here is derived from an EMBL/GenBank/DDBJ whole genome shotgun (WGS) entry which is preliminary data.</text>
</comment>
<dbReference type="EMBL" id="BKCJ010006206">
    <property type="protein sequence ID" value="GEU70920.1"/>
    <property type="molecule type" value="Genomic_DNA"/>
</dbReference>
<protein>
    <recommendedName>
        <fullName evidence="1">DUF4218 domain-containing protein</fullName>
    </recommendedName>
</protein>
<accession>A0A6L2MB75</accession>
<proteinExistence type="predicted"/>
<dbReference type="Pfam" id="PF02992">
    <property type="entry name" value="Transposase_21"/>
    <property type="match status" value="1"/>
</dbReference>
<reference evidence="2" key="1">
    <citation type="journal article" date="2019" name="Sci. Rep.">
        <title>Draft genome of Tanacetum cinerariifolium, the natural source of mosquito coil.</title>
        <authorList>
            <person name="Yamashiro T."/>
            <person name="Shiraishi A."/>
            <person name="Satake H."/>
            <person name="Nakayama K."/>
        </authorList>
    </citation>
    <scope>NUCLEOTIDE SEQUENCE</scope>
</reference>
<dbReference type="InterPro" id="IPR025452">
    <property type="entry name" value="DUF4218"/>
</dbReference>